<dbReference type="EMBL" id="KN839859">
    <property type="protein sequence ID" value="KIJ61918.1"/>
    <property type="molecule type" value="Genomic_DNA"/>
</dbReference>
<proteinExistence type="predicted"/>
<gene>
    <name evidence="1" type="ORF">HYDPIDRAFT_68163</name>
</gene>
<evidence type="ECO:0000313" key="2">
    <source>
        <dbReference type="Proteomes" id="UP000053820"/>
    </source>
</evidence>
<feature type="non-terminal residue" evidence="1">
    <location>
        <position position="1"/>
    </location>
</feature>
<protein>
    <submittedName>
        <fullName evidence="1">Uncharacterized protein</fullName>
    </submittedName>
</protein>
<evidence type="ECO:0000313" key="1">
    <source>
        <dbReference type="EMBL" id="KIJ61918.1"/>
    </source>
</evidence>
<dbReference type="HOGENOM" id="CLU_186479_0_0_1"/>
<keyword evidence="2" id="KW-1185">Reference proteome</keyword>
<reference evidence="1 2" key="1">
    <citation type="submission" date="2014-04" db="EMBL/GenBank/DDBJ databases">
        <title>Evolutionary Origins and Diversification of the Mycorrhizal Mutualists.</title>
        <authorList>
            <consortium name="DOE Joint Genome Institute"/>
            <consortium name="Mycorrhizal Genomics Consortium"/>
            <person name="Kohler A."/>
            <person name="Kuo A."/>
            <person name="Nagy L.G."/>
            <person name="Floudas D."/>
            <person name="Copeland A."/>
            <person name="Barry K.W."/>
            <person name="Cichocki N."/>
            <person name="Veneault-Fourrey C."/>
            <person name="LaButti K."/>
            <person name="Lindquist E.A."/>
            <person name="Lipzen A."/>
            <person name="Lundell T."/>
            <person name="Morin E."/>
            <person name="Murat C."/>
            <person name="Riley R."/>
            <person name="Ohm R."/>
            <person name="Sun H."/>
            <person name="Tunlid A."/>
            <person name="Henrissat B."/>
            <person name="Grigoriev I.V."/>
            <person name="Hibbett D.S."/>
            <person name="Martin F."/>
        </authorList>
    </citation>
    <scope>NUCLEOTIDE SEQUENCE [LARGE SCALE GENOMIC DNA]</scope>
    <source>
        <strain evidence="1 2">MD-312</strain>
    </source>
</reference>
<dbReference type="AlphaFoldDB" id="A0A0C9W5F5"/>
<name>A0A0C9W5F5_9AGAM</name>
<organism evidence="1 2">
    <name type="scientific">Hydnomerulius pinastri MD-312</name>
    <dbReference type="NCBI Taxonomy" id="994086"/>
    <lineage>
        <taxon>Eukaryota</taxon>
        <taxon>Fungi</taxon>
        <taxon>Dikarya</taxon>
        <taxon>Basidiomycota</taxon>
        <taxon>Agaricomycotina</taxon>
        <taxon>Agaricomycetes</taxon>
        <taxon>Agaricomycetidae</taxon>
        <taxon>Boletales</taxon>
        <taxon>Boletales incertae sedis</taxon>
        <taxon>Leucogyrophana</taxon>
    </lineage>
</organism>
<dbReference type="Proteomes" id="UP000053820">
    <property type="component" value="Unassembled WGS sequence"/>
</dbReference>
<sequence length="73" mass="8344">WQPAHRDQDINVHGELFTSTAFLDAHRELQDSPPEPGCDLPRVVAALMFWLDSTQLTQFGTAKLWPLYVFFGN</sequence>
<accession>A0A0C9W5F5</accession>
<feature type="non-terminal residue" evidence="1">
    <location>
        <position position="73"/>
    </location>
</feature>
<dbReference type="OrthoDB" id="3208495at2759"/>